<dbReference type="PATRIC" id="fig|1227482.3.peg.686"/>
<dbReference type="EMBL" id="AOJG01000009">
    <property type="protein sequence ID" value="EMA63037.1"/>
    <property type="molecule type" value="Genomic_DNA"/>
</dbReference>
<reference evidence="2 3" key="1">
    <citation type="journal article" date="2014" name="PLoS Genet.">
        <title>Phylogenetically driven sequencing of extremely halophilic archaea reveals strategies for static and dynamic osmo-response.</title>
        <authorList>
            <person name="Becker E.A."/>
            <person name="Seitzer P.M."/>
            <person name="Tritt A."/>
            <person name="Larsen D."/>
            <person name="Krusor M."/>
            <person name="Yao A.I."/>
            <person name="Wu D."/>
            <person name="Madern D."/>
            <person name="Eisen J.A."/>
            <person name="Darling A.E."/>
            <person name="Facciotti M.T."/>
        </authorList>
    </citation>
    <scope>NUCLEOTIDE SEQUENCE [LARGE SCALE GENOMIC DNA]</scope>
    <source>
        <strain evidence="2 3">DSM 21995</strain>
    </source>
</reference>
<organism evidence="2 3">
    <name type="scientific">Halorubrum lipolyticum DSM 21995</name>
    <dbReference type="NCBI Taxonomy" id="1227482"/>
    <lineage>
        <taxon>Archaea</taxon>
        <taxon>Methanobacteriati</taxon>
        <taxon>Methanobacteriota</taxon>
        <taxon>Stenosarchaea group</taxon>
        <taxon>Halobacteria</taxon>
        <taxon>Halobacteriales</taxon>
        <taxon>Haloferacaceae</taxon>
        <taxon>Halorubrum</taxon>
    </lineage>
</organism>
<accession>M0NYR2</accession>
<proteinExistence type="predicted"/>
<dbReference type="SUPFAM" id="SSF50998">
    <property type="entry name" value="Quinoprotein alcohol dehydrogenase-like"/>
    <property type="match status" value="1"/>
</dbReference>
<gene>
    <name evidence="2" type="ORF">C469_03415</name>
</gene>
<evidence type="ECO:0000256" key="1">
    <source>
        <dbReference type="SAM" id="MobiDB-lite"/>
    </source>
</evidence>
<dbReference type="PROSITE" id="PS51257">
    <property type="entry name" value="PROKAR_LIPOPROTEIN"/>
    <property type="match status" value="1"/>
</dbReference>
<dbReference type="RefSeq" id="WP_008003874.1">
    <property type="nucleotide sequence ID" value="NZ_AOJG01000009.1"/>
</dbReference>
<dbReference type="OrthoDB" id="330806at2157"/>
<dbReference type="PROSITE" id="PS51318">
    <property type="entry name" value="TAT"/>
    <property type="match status" value="1"/>
</dbReference>
<name>M0NYR2_9EURY</name>
<feature type="region of interest" description="Disordered" evidence="1">
    <location>
        <begin position="135"/>
        <end position="183"/>
    </location>
</feature>
<sequence length="425" mass="44203">MRRPGLSRRRLLSATATGLVGALAGCGYRPGGGDLAWESSLGDGGLLGVEAPRFAVAPDRLFVVRNQSGRTFDFDTETWGSVENATVTAVDAAGATRLDAETERQAVAPPAVTGESVFVPVVGEGVTAIDRDAAGIDPDARETGGGTGGEATEAGDEIRWQVDGIGGDSGTGDSGESADPPGIEGVRASDRLVAVVTGTELAALDAETGDRAFGVTEAWTGPDDGSADRVAVEGENVWAAMGGENARTALVRFGPSGERRAERSVSAPLDWLVRADETLVAGSVEAGTVTGFDADLDRRFSLSVPTPSDRPPVVAGSDGRARRRLYLHRDGAARALDVEAGEIAWERTDAPARRRAAVDADGIYAVRSRAILAIGADGEDRWRAPLPDRVTVDELFAVGGRLIAVDGEELYGFHATPGERWSLVG</sequence>
<evidence type="ECO:0008006" key="4">
    <source>
        <dbReference type="Google" id="ProtNLM"/>
    </source>
</evidence>
<dbReference type="Proteomes" id="UP000011650">
    <property type="component" value="Unassembled WGS sequence"/>
</dbReference>
<dbReference type="InterPro" id="IPR015943">
    <property type="entry name" value="WD40/YVTN_repeat-like_dom_sf"/>
</dbReference>
<dbReference type="STRING" id="1227482.C469_03415"/>
<keyword evidence="3" id="KW-1185">Reference proteome</keyword>
<dbReference type="Gene3D" id="2.130.10.10">
    <property type="entry name" value="YVTN repeat-like/Quinoprotein amine dehydrogenase"/>
    <property type="match status" value="1"/>
</dbReference>
<dbReference type="InterPro" id="IPR011047">
    <property type="entry name" value="Quinoprotein_ADH-like_sf"/>
</dbReference>
<dbReference type="InterPro" id="IPR006311">
    <property type="entry name" value="TAT_signal"/>
</dbReference>
<feature type="compositionally biased region" description="Gly residues" evidence="1">
    <location>
        <begin position="164"/>
        <end position="173"/>
    </location>
</feature>
<protein>
    <recommendedName>
        <fullName evidence="4">Pyrrolo-quinoline quinone</fullName>
    </recommendedName>
</protein>
<comment type="caution">
    <text evidence="2">The sequence shown here is derived from an EMBL/GenBank/DDBJ whole genome shotgun (WGS) entry which is preliminary data.</text>
</comment>
<dbReference type="AlphaFoldDB" id="M0NYR2"/>
<evidence type="ECO:0000313" key="3">
    <source>
        <dbReference type="Proteomes" id="UP000011650"/>
    </source>
</evidence>
<evidence type="ECO:0000313" key="2">
    <source>
        <dbReference type="EMBL" id="EMA63037.1"/>
    </source>
</evidence>